<sequence>MVIAAHRHQGLSCKSSPLATMVITTLHSKSSELAARSDKLTFGSSELFDSTEEKGEETALTSTKKGGLHDGGWGEGERQRWAMK</sequence>
<dbReference type="Proteomes" id="UP000007015">
    <property type="component" value="Chromosome 1"/>
</dbReference>
<dbReference type="EMBL" id="CM000126">
    <property type="protein sequence ID" value="EEC71231.1"/>
    <property type="molecule type" value="Genomic_DNA"/>
</dbReference>
<dbReference type="HOGENOM" id="CLU_2531466_0_0_1"/>
<protein>
    <submittedName>
        <fullName evidence="2">Uncharacterized protein</fullName>
    </submittedName>
</protein>
<name>B8A770_ORYSI</name>
<evidence type="ECO:0000313" key="3">
    <source>
        <dbReference type="Proteomes" id="UP000007015"/>
    </source>
</evidence>
<gene>
    <name evidence="2" type="ORF">OsI_03174</name>
</gene>
<dbReference type="Gramene" id="BGIOSGA004164-TA">
    <property type="protein sequence ID" value="BGIOSGA004164-PA"/>
    <property type="gene ID" value="BGIOSGA004164"/>
</dbReference>
<feature type="compositionally biased region" description="Basic and acidic residues" evidence="1">
    <location>
        <begin position="75"/>
        <end position="84"/>
    </location>
</feature>
<keyword evidence="3" id="KW-1185">Reference proteome</keyword>
<feature type="region of interest" description="Disordered" evidence="1">
    <location>
        <begin position="44"/>
        <end position="84"/>
    </location>
</feature>
<evidence type="ECO:0000313" key="2">
    <source>
        <dbReference type="EMBL" id="EEC71231.1"/>
    </source>
</evidence>
<dbReference type="AlphaFoldDB" id="B8A770"/>
<accession>B8A770</accession>
<evidence type="ECO:0000256" key="1">
    <source>
        <dbReference type="SAM" id="MobiDB-lite"/>
    </source>
</evidence>
<reference evidence="2 3" key="1">
    <citation type="journal article" date="2005" name="PLoS Biol.">
        <title>The genomes of Oryza sativa: a history of duplications.</title>
        <authorList>
            <person name="Yu J."/>
            <person name="Wang J."/>
            <person name="Lin W."/>
            <person name="Li S."/>
            <person name="Li H."/>
            <person name="Zhou J."/>
            <person name="Ni P."/>
            <person name="Dong W."/>
            <person name="Hu S."/>
            <person name="Zeng C."/>
            <person name="Zhang J."/>
            <person name="Zhang Y."/>
            <person name="Li R."/>
            <person name="Xu Z."/>
            <person name="Li S."/>
            <person name="Li X."/>
            <person name="Zheng H."/>
            <person name="Cong L."/>
            <person name="Lin L."/>
            <person name="Yin J."/>
            <person name="Geng J."/>
            <person name="Li G."/>
            <person name="Shi J."/>
            <person name="Liu J."/>
            <person name="Lv H."/>
            <person name="Li J."/>
            <person name="Wang J."/>
            <person name="Deng Y."/>
            <person name="Ran L."/>
            <person name="Shi X."/>
            <person name="Wang X."/>
            <person name="Wu Q."/>
            <person name="Li C."/>
            <person name="Ren X."/>
            <person name="Wang J."/>
            <person name="Wang X."/>
            <person name="Li D."/>
            <person name="Liu D."/>
            <person name="Zhang X."/>
            <person name="Ji Z."/>
            <person name="Zhao W."/>
            <person name="Sun Y."/>
            <person name="Zhang Z."/>
            <person name="Bao J."/>
            <person name="Han Y."/>
            <person name="Dong L."/>
            <person name="Ji J."/>
            <person name="Chen P."/>
            <person name="Wu S."/>
            <person name="Liu J."/>
            <person name="Xiao Y."/>
            <person name="Bu D."/>
            <person name="Tan J."/>
            <person name="Yang L."/>
            <person name="Ye C."/>
            <person name="Zhang J."/>
            <person name="Xu J."/>
            <person name="Zhou Y."/>
            <person name="Yu Y."/>
            <person name="Zhang B."/>
            <person name="Zhuang S."/>
            <person name="Wei H."/>
            <person name="Liu B."/>
            <person name="Lei M."/>
            <person name="Yu H."/>
            <person name="Li Y."/>
            <person name="Xu H."/>
            <person name="Wei S."/>
            <person name="He X."/>
            <person name="Fang L."/>
            <person name="Zhang Z."/>
            <person name="Zhang Y."/>
            <person name="Huang X."/>
            <person name="Su Z."/>
            <person name="Tong W."/>
            <person name="Li J."/>
            <person name="Tong Z."/>
            <person name="Li S."/>
            <person name="Ye J."/>
            <person name="Wang L."/>
            <person name="Fang L."/>
            <person name="Lei T."/>
            <person name="Chen C."/>
            <person name="Chen H."/>
            <person name="Xu Z."/>
            <person name="Li H."/>
            <person name="Huang H."/>
            <person name="Zhang F."/>
            <person name="Xu H."/>
            <person name="Li N."/>
            <person name="Zhao C."/>
            <person name="Li S."/>
            <person name="Dong L."/>
            <person name="Huang Y."/>
            <person name="Li L."/>
            <person name="Xi Y."/>
            <person name="Qi Q."/>
            <person name="Li W."/>
            <person name="Zhang B."/>
            <person name="Hu W."/>
            <person name="Zhang Y."/>
            <person name="Tian X."/>
            <person name="Jiao Y."/>
            <person name="Liang X."/>
            <person name="Jin J."/>
            <person name="Gao L."/>
            <person name="Zheng W."/>
            <person name="Hao B."/>
            <person name="Liu S."/>
            <person name="Wang W."/>
            <person name="Yuan L."/>
            <person name="Cao M."/>
            <person name="McDermott J."/>
            <person name="Samudrala R."/>
            <person name="Wang J."/>
            <person name="Wong G.K."/>
            <person name="Yang H."/>
        </authorList>
    </citation>
    <scope>NUCLEOTIDE SEQUENCE [LARGE SCALE GENOMIC DNA]</scope>
    <source>
        <strain evidence="3">cv. 93-11</strain>
    </source>
</reference>
<proteinExistence type="predicted"/>
<organism evidence="2 3">
    <name type="scientific">Oryza sativa subsp. indica</name>
    <name type="common">Rice</name>
    <dbReference type="NCBI Taxonomy" id="39946"/>
    <lineage>
        <taxon>Eukaryota</taxon>
        <taxon>Viridiplantae</taxon>
        <taxon>Streptophyta</taxon>
        <taxon>Embryophyta</taxon>
        <taxon>Tracheophyta</taxon>
        <taxon>Spermatophyta</taxon>
        <taxon>Magnoliopsida</taxon>
        <taxon>Liliopsida</taxon>
        <taxon>Poales</taxon>
        <taxon>Poaceae</taxon>
        <taxon>BOP clade</taxon>
        <taxon>Oryzoideae</taxon>
        <taxon>Oryzeae</taxon>
        <taxon>Oryzinae</taxon>
        <taxon>Oryza</taxon>
        <taxon>Oryza sativa</taxon>
    </lineage>
</organism>